<organism evidence="1 2">
    <name type="scientific">Roseivirga thermotolerans</name>
    <dbReference type="NCBI Taxonomy" id="1758176"/>
    <lineage>
        <taxon>Bacteria</taxon>
        <taxon>Pseudomonadati</taxon>
        <taxon>Bacteroidota</taxon>
        <taxon>Cytophagia</taxon>
        <taxon>Cytophagales</taxon>
        <taxon>Roseivirgaceae</taxon>
        <taxon>Roseivirga</taxon>
    </lineage>
</organism>
<reference evidence="2" key="1">
    <citation type="journal article" date="2019" name="Int. J. Syst. Evol. Microbiol.">
        <title>The Global Catalogue of Microorganisms (GCM) 10K type strain sequencing project: providing services to taxonomists for standard genome sequencing and annotation.</title>
        <authorList>
            <consortium name="The Broad Institute Genomics Platform"/>
            <consortium name="The Broad Institute Genome Sequencing Center for Infectious Disease"/>
            <person name="Wu L."/>
            <person name="Ma J."/>
        </authorList>
    </citation>
    <scope>NUCLEOTIDE SEQUENCE [LARGE SCALE GENOMIC DNA]</scope>
    <source>
        <strain evidence="2">CGMCC 1.15111</strain>
    </source>
</reference>
<accession>A0ABQ3I9T2</accession>
<evidence type="ECO:0000313" key="1">
    <source>
        <dbReference type="EMBL" id="GHE63658.1"/>
    </source>
</evidence>
<sequence length="278" mass="31582">MKKITYRPLCQIDLLHSYYVNGIFRDAKVVPDQKAQVFMWNAGLLFKSTEKGFALYHNESFDVEYIKELTSFFGNFYLRFNLHSTAKDFIYITDTSLEQLSLYHFSNKNVSENDTGLLLPTLQADILMSGTLGFIDIHLDEFLVNNKLASKDYTIAFSARTTQWNYYLANTTEDHSQEYVIQDSEGNLFSGPEKLEISDGSVAYKYSSGSRYYPLREQPAHYCSLKKIGESQAESNDALTNNIVIEKLPVASPSSITSIENIDAGNQEIACSSIYVYL</sequence>
<dbReference type="EMBL" id="BNAG01000002">
    <property type="protein sequence ID" value="GHE63658.1"/>
    <property type="molecule type" value="Genomic_DNA"/>
</dbReference>
<dbReference type="RefSeq" id="WP_189629972.1">
    <property type="nucleotide sequence ID" value="NZ_BNAG01000002.1"/>
</dbReference>
<name>A0ABQ3I9T2_9BACT</name>
<evidence type="ECO:0000313" key="2">
    <source>
        <dbReference type="Proteomes" id="UP000658258"/>
    </source>
</evidence>
<keyword evidence="2" id="KW-1185">Reference proteome</keyword>
<dbReference type="Proteomes" id="UP000658258">
    <property type="component" value="Unassembled WGS sequence"/>
</dbReference>
<comment type="caution">
    <text evidence="1">The sequence shown here is derived from an EMBL/GenBank/DDBJ whole genome shotgun (WGS) entry which is preliminary data.</text>
</comment>
<protein>
    <submittedName>
        <fullName evidence="1">Uncharacterized protein</fullName>
    </submittedName>
</protein>
<proteinExistence type="predicted"/>
<gene>
    <name evidence="1" type="ORF">GCM10011340_18790</name>
</gene>